<keyword evidence="4 11" id="KW-1133">Transmembrane helix</keyword>
<proteinExistence type="inferred from homology"/>
<comment type="function">
    <text evidence="10">Protein required for the cotranslational protein quality control in the inner membrane of the mitochondria. Associates with newly synthesized polypeptides and may act as a chaperone that cooperates with OXA1L for the insertion of newly synthesized mitochondrial proteins into the inner membrane. Required for the assembly of the ND4 module of mitochondrial complex I.</text>
</comment>
<evidence type="ECO:0000256" key="6">
    <source>
        <dbReference type="ARBA" id="ARBA00023136"/>
    </source>
</evidence>
<keyword evidence="3" id="KW-0999">Mitochondrion inner membrane</keyword>
<dbReference type="FunCoup" id="A0A7N4NZG5">
    <property type="interactions" value="1126"/>
</dbReference>
<dbReference type="CTD" id="84233"/>
<protein>
    <recommendedName>
        <fullName evidence="8">Transmembrane protein 126A</fullName>
    </recommendedName>
</protein>
<keyword evidence="5" id="KW-0496">Mitochondrion</keyword>
<sequence length="208" mass="23137">MEHNQENTDRRLRINDVIARKVKQLPESDQNLLMTGSAYVGVNAAFCGLTANSFFRRILNVTHARISSALPMAVLPFMSTYVIYKTVVSLPLSSGDLNCEACTVIRGGLVGLVIGGLYPVFMAIPINGALAARYNSAPLPQRGNIWTYWIRVSRPVFRKMAFPIMLQTAFAAYLGSKQFEVIIKAFELPEPGFQFEDIQNKSSTQLNE</sequence>
<dbReference type="GO" id="GO:0021554">
    <property type="term" value="P:optic nerve development"/>
    <property type="evidence" value="ECO:0007669"/>
    <property type="project" value="Ensembl"/>
</dbReference>
<feature type="transmembrane region" description="Helical" evidence="11">
    <location>
        <begin position="104"/>
        <end position="124"/>
    </location>
</feature>
<gene>
    <name evidence="12" type="primary">TMEM126A</name>
</gene>
<dbReference type="Pfam" id="PF07114">
    <property type="entry name" value="TMEM126"/>
    <property type="match status" value="1"/>
</dbReference>
<dbReference type="Ensembl" id="ENSSHAT00000032708.1">
    <property type="protein sequence ID" value="ENSSHAP00000030271.1"/>
    <property type="gene ID" value="ENSSHAG00000027315.1"/>
</dbReference>
<dbReference type="GO" id="GO:0032981">
    <property type="term" value="P:mitochondrial respiratory chain complex I assembly"/>
    <property type="evidence" value="ECO:0007669"/>
    <property type="project" value="Ensembl"/>
</dbReference>
<evidence type="ECO:0000256" key="8">
    <source>
        <dbReference type="ARBA" id="ARBA00039469"/>
    </source>
</evidence>
<dbReference type="GO" id="GO:0005743">
    <property type="term" value="C:mitochondrial inner membrane"/>
    <property type="evidence" value="ECO:0007669"/>
    <property type="project" value="UniProtKB-SubCell"/>
</dbReference>
<dbReference type="GO" id="GO:0005886">
    <property type="term" value="C:plasma membrane"/>
    <property type="evidence" value="ECO:0007669"/>
    <property type="project" value="Ensembl"/>
</dbReference>
<dbReference type="PANTHER" id="PTHR16296">
    <property type="entry name" value="UNCHARACTERIZED HYPOTHALAMUS PROTEIN HT007"/>
    <property type="match status" value="1"/>
</dbReference>
<evidence type="ECO:0000256" key="4">
    <source>
        <dbReference type="ARBA" id="ARBA00022989"/>
    </source>
</evidence>
<dbReference type="GeneTree" id="ENSGT00520000055616"/>
<dbReference type="AlphaFoldDB" id="A0A7N4NZG5"/>
<keyword evidence="6 11" id="KW-0472">Membrane</keyword>
<dbReference type="GO" id="GO:0141164">
    <property type="term" value="P:mitochondrial protein quality control"/>
    <property type="evidence" value="ECO:0007669"/>
    <property type="project" value="Ensembl"/>
</dbReference>
<organism evidence="12 13">
    <name type="scientific">Sarcophilus harrisii</name>
    <name type="common">Tasmanian devil</name>
    <name type="synonym">Sarcophilus laniarius</name>
    <dbReference type="NCBI Taxonomy" id="9305"/>
    <lineage>
        <taxon>Eukaryota</taxon>
        <taxon>Metazoa</taxon>
        <taxon>Chordata</taxon>
        <taxon>Craniata</taxon>
        <taxon>Vertebrata</taxon>
        <taxon>Euteleostomi</taxon>
        <taxon>Mammalia</taxon>
        <taxon>Metatheria</taxon>
        <taxon>Dasyuromorphia</taxon>
        <taxon>Dasyuridae</taxon>
        <taxon>Sarcophilus</taxon>
    </lineage>
</organism>
<dbReference type="InterPro" id="IPR009801">
    <property type="entry name" value="TMEM126"/>
</dbReference>
<evidence type="ECO:0000256" key="1">
    <source>
        <dbReference type="ARBA" id="ARBA00004448"/>
    </source>
</evidence>
<keyword evidence="13" id="KW-1185">Reference proteome</keyword>
<evidence type="ECO:0000256" key="5">
    <source>
        <dbReference type="ARBA" id="ARBA00023128"/>
    </source>
</evidence>
<evidence type="ECO:0000256" key="7">
    <source>
        <dbReference type="ARBA" id="ARBA00038018"/>
    </source>
</evidence>
<evidence type="ECO:0000256" key="10">
    <source>
        <dbReference type="ARBA" id="ARBA00045919"/>
    </source>
</evidence>
<dbReference type="GO" id="GO:0032979">
    <property type="term" value="P:protein insertion into mitochondrial inner membrane from matrix"/>
    <property type="evidence" value="ECO:0007669"/>
    <property type="project" value="Ensembl"/>
</dbReference>
<dbReference type="PANTHER" id="PTHR16296:SF4">
    <property type="entry name" value="TRANSMEMBRANE PROTEIN 126A"/>
    <property type="match status" value="1"/>
</dbReference>
<name>A0A7N4NZG5_SARHA</name>
<dbReference type="KEGG" id="shr:100921592"/>
<evidence type="ECO:0000256" key="2">
    <source>
        <dbReference type="ARBA" id="ARBA00022692"/>
    </source>
</evidence>
<feature type="transmembrane region" description="Helical" evidence="11">
    <location>
        <begin position="32"/>
        <end position="54"/>
    </location>
</feature>
<reference evidence="12" key="2">
    <citation type="submission" date="2025-08" db="UniProtKB">
        <authorList>
            <consortium name="Ensembl"/>
        </authorList>
    </citation>
    <scope>IDENTIFICATION</scope>
</reference>
<feature type="transmembrane region" description="Helical" evidence="11">
    <location>
        <begin position="66"/>
        <end position="84"/>
    </location>
</feature>
<evidence type="ECO:0000313" key="13">
    <source>
        <dbReference type="Proteomes" id="UP000007648"/>
    </source>
</evidence>
<accession>A0A7N4NZG5</accession>
<dbReference type="InParanoid" id="A0A7N4NZG5"/>
<evidence type="ECO:0000313" key="12">
    <source>
        <dbReference type="Ensembl" id="ENSSHAP00000030271.1"/>
    </source>
</evidence>
<reference evidence="12" key="3">
    <citation type="submission" date="2025-09" db="UniProtKB">
        <authorList>
            <consortium name="Ensembl"/>
        </authorList>
    </citation>
    <scope>IDENTIFICATION</scope>
</reference>
<dbReference type="Proteomes" id="UP000007648">
    <property type="component" value="Unassembled WGS sequence"/>
</dbReference>
<comment type="subcellular location">
    <subcellularLocation>
        <location evidence="1">Mitochondrion inner membrane</location>
        <topology evidence="1">Multi-pass membrane protein</topology>
    </subcellularLocation>
</comment>
<evidence type="ECO:0000256" key="9">
    <source>
        <dbReference type="ARBA" id="ARBA00044764"/>
    </source>
</evidence>
<evidence type="ECO:0000256" key="3">
    <source>
        <dbReference type="ARBA" id="ARBA00022792"/>
    </source>
</evidence>
<dbReference type="OrthoDB" id="6234762at2759"/>
<dbReference type="RefSeq" id="XP_012400766.1">
    <property type="nucleotide sequence ID" value="XM_012545312.2"/>
</dbReference>
<dbReference type="GeneID" id="100921592"/>
<dbReference type="OMA" id="GDLHCET"/>
<dbReference type="GO" id="GO:0034142">
    <property type="term" value="P:toll-like receptor 4 signaling pathway"/>
    <property type="evidence" value="ECO:0007669"/>
    <property type="project" value="Ensembl"/>
</dbReference>
<reference evidence="12 13" key="1">
    <citation type="journal article" date="2011" name="Proc. Natl. Acad. Sci. U.S.A.">
        <title>Genetic diversity and population structure of the endangered marsupial Sarcophilus harrisii (Tasmanian devil).</title>
        <authorList>
            <person name="Miller W."/>
            <person name="Hayes V.M."/>
            <person name="Ratan A."/>
            <person name="Petersen D.C."/>
            <person name="Wittekindt N.E."/>
            <person name="Miller J."/>
            <person name="Walenz B."/>
            <person name="Knight J."/>
            <person name="Qi J."/>
            <person name="Zhao F."/>
            <person name="Wang Q."/>
            <person name="Bedoya-Reina O.C."/>
            <person name="Katiyar N."/>
            <person name="Tomsho L.P."/>
            <person name="Kasson L.M."/>
            <person name="Hardie R.A."/>
            <person name="Woodbridge P."/>
            <person name="Tindall E.A."/>
            <person name="Bertelsen M.F."/>
            <person name="Dixon D."/>
            <person name="Pyecroft S."/>
            <person name="Helgen K.M."/>
            <person name="Lesk A.M."/>
            <person name="Pringle T.H."/>
            <person name="Patterson N."/>
            <person name="Zhang Y."/>
            <person name="Kreiss A."/>
            <person name="Woods G.M."/>
            <person name="Jones M.E."/>
            <person name="Schuster S.C."/>
        </authorList>
    </citation>
    <scope>NUCLEOTIDE SEQUENCE [LARGE SCALE GENOMIC DNA]</scope>
</reference>
<comment type="similarity">
    <text evidence="7">Belongs to the TMEM126 family.</text>
</comment>
<comment type="subunit">
    <text evidence="9">Interacts with OXA1L; promoting cotranslational quality control in mitochondria.</text>
</comment>
<evidence type="ECO:0000256" key="11">
    <source>
        <dbReference type="SAM" id="Phobius"/>
    </source>
</evidence>
<keyword evidence="2 11" id="KW-0812">Transmembrane</keyword>